<evidence type="ECO:0000313" key="3">
    <source>
        <dbReference type="EMBL" id="APG66422.1"/>
    </source>
</evidence>
<dbReference type="STRING" id="1850252.LPB136_05330"/>
<feature type="transmembrane region" description="Helical" evidence="1">
    <location>
        <begin position="6"/>
        <end position="24"/>
    </location>
</feature>
<dbReference type="InterPro" id="IPR011933">
    <property type="entry name" value="Double_TM_dom"/>
</dbReference>
<proteinExistence type="predicted"/>
<name>A0A1L3JMV8_9FLAO</name>
<dbReference type="AlphaFoldDB" id="A0A1L3JMV8"/>
<gene>
    <name evidence="3" type="ORF">LPB136_05330</name>
</gene>
<dbReference type="Proteomes" id="UP000181898">
    <property type="component" value="Chromosome"/>
</dbReference>
<dbReference type="EMBL" id="CP018155">
    <property type="protein sequence ID" value="APG66422.1"/>
    <property type="molecule type" value="Genomic_DNA"/>
</dbReference>
<keyword evidence="4" id="KW-1185">Reference proteome</keyword>
<accession>A0A1L3JMV8</accession>
<feature type="transmembrane region" description="Helical" evidence="1">
    <location>
        <begin position="624"/>
        <end position="647"/>
    </location>
</feature>
<dbReference type="RefSeq" id="WP_072556922.1">
    <property type="nucleotide sequence ID" value="NZ_CP018155.1"/>
</dbReference>
<keyword evidence="1" id="KW-0472">Membrane</keyword>
<dbReference type="InterPro" id="IPR029062">
    <property type="entry name" value="Class_I_gatase-like"/>
</dbReference>
<dbReference type="NCBIfam" id="TIGR02226">
    <property type="entry name" value="two_anch"/>
    <property type="match status" value="1"/>
</dbReference>
<dbReference type="SUPFAM" id="SSF52317">
    <property type="entry name" value="Class I glutamine amidotransferase-like"/>
    <property type="match status" value="1"/>
</dbReference>
<feature type="transmembrane region" description="Helical" evidence="1">
    <location>
        <begin position="56"/>
        <end position="78"/>
    </location>
</feature>
<dbReference type="InterPro" id="IPR024163">
    <property type="entry name" value="Aerotolerance_reg_N"/>
</dbReference>
<evidence type="ECO:0000259" key="2">
    <source>
        <dbReference type="Pfam" id="PF07584"/>
    </source>
</evidence>
<dbReference type="Pfam" id="PF07584">
    <property type="entry name" value="BatA"/>
    <property type="match status" value="1"/>
</dbReference>
<evidence type="ECO:0000256" key="1">
    <source>
        <dbReference type="SAM" id="Phobius"/>
    </source>
</evidence>
<evidence type="ECO:0000313" key="4">
    <source>
        <dbReference type="Proteomes" id="UP000181898"/>
    </source>
</evidence>
<sequence>MQFKHPEIFYFLALLIIPILVHLFQLQKFVKVPFTNVAFLQKLILQTRKSSKLKKWLILSTRLLALSAIIFAFTQPYFSNKKASKNQHNFIYLDNSLSTNTKGEKGNLLQISSQEIIETISNKDEFSLLTNNEFYKNISSSELKKVLLNINNTSEKLSIDEVLLKIESNDTNKSKALNKNILISDFQNTYKNNFTNVNSDLSLIKLENALQNNISIDSVFTNENDGNNLTVNINVRNQGEAKENIPIAIYNGQELISKQSFSIEKNTDKIISFSIENKTTFLGKIDLTFNDTFKFDNLFYFTLNKSKKIAVLSIGKPSNYLPKIYQKNEFNFSTSTVKNVNYNAILKQQLIVLNEVEEIPQSLISSLVNFSKNGGNLVVIPNKNINITSYNSFLKNLSVGKILENKKDTLKITDINFKHPLLKNVFLKKVQNFQHPTTQNYYTTVFSNASTIVGLENKSPFIQLIKTTNSNLYFVNSSLEKENSNFTNSPLIVPVFYNIGQQSLKYSKPYYTVGYENKFDINTQLNKDDILSIKGSKKSFIPLQQTLQNKVTLTTKNQPLEAGFYHVLKQKDTLKSIGFNYSKEESNLHFLDTDALANEQKNISTNTSVKAVFTEINKNNKVTWLWQWFLALAIVSLLLEILILKFFKA</sequence>
<dbReference type="PANTHER" id="PTHR37464:SF1">
    <property type="entry name" value="BLL2463 PROTEIN"/>
    <property type="match status" value="1"/>
</dbReference>
<keyword evidence="1" id="KW-0812">Transmembrane</keyword>
<reference evidence="3 4" key="1">
    <citation type="submission" date="2016-11" db="EMBL/GenBank/DDBJ databases">
        <title>Tenacibaculum sp. LPB0136, isolated from marine environment.</title>
        <authorList>
            <person name="Kim E."/>
            <person name="Yi H."/>
        </authorList>
    </citation>
    <scope>NUCLEOTIDE SEQUENCE [LARGE SCALE GENOMIC DNA]</scope>
    <source>
        <strain evidence="3 4">LPB0136</strain>
    </source>
</reference>
<dbReference type="KEGG" id="ten:LPB136_05330"/>
<dbReference type="PANTHER" id="PTHR37464">
    <property type="entry name" value="BLL2463 PROTEIN"/>
    <property type="match status" value="1"/>
</dbReference>
<protein>
    <recommendedName>
        <fullName evidence="2">Aerotolerance regulator N-terminal domain-containing protein</fullName>
    </recommendedName>
</protein>
<dbReference type="OrthoDB" id="9810200at2"/>
<organism evidence="3 4">
    <name type="scientific">Tenacibaculum todarodis</name>
    <dbReference type="NCBI Taxonomy" id="1850252"/>
    <lineage>
        <taxon>Bacteria</taxon>
        <taxon>Pseudomonadati</taxon>
        <taxon>Bacteroidota</taxon>
        <taxon>Flavobacteriia</taxon>
        <taxon>Flavobacteriales</taxon>
        <taxon>Flavobacteriaceae</taxon>
        <taxon>Tenacibaculum</taxon>
    </lineage>
</organism>
<feature type="domain" description="Aerotolerance regulator N-terminal" evidence="2">
    <location>
        <begin position="1"/>
        <end position="76"/>
    </location>
</feature>
<keyword evidence="1" id="KW-1133">Transmembrane helix</keyword>